<name>A0A1J5RFA0_9ZZZZ</name>
<reference evidence="1" key="1">
    <citation type="submission" date="2016-10" db="EMBL/GenBank/DDBJ databases">
        <title>Sequence of Gallionella enrichment culture.</title>
        <authorList>
            <person name="Poehlein A."/>
            <person name="Muehling M."/>
            <person name="Daniel R."/>
        </authorList>
    </citation>
    <scope>NUCLEOTIDE SEQUENCE</scope>
</reference>
<protein>
    <submittedName>
        <fullName evidence="1">Uncharacterized protein</fullName>
    </submittedName>
</protein>
<gene>
    <name evidence="1" type="ORF">GALL_239630</name>
</gene>
<dbReference type="AlphaFoldDB" id="A0A1J5RFA0"/>
<organism evidence="1">
    <name type="scientific">mine drainage metagenome</name>
    <dbReference type="NCBI Taxonomy" id="410659"/>
    <lineage>
        <taxon>unclassified sequences</taxon>
        <taxon>metagenomes</taxon>
        <taxon>ecological metagenomes</taxon>
    </lineage>
</organism>
<comment type="caution">
    <text evidence="1">The sequence shown here is derived from an EMBL/GenBank/DDBJ whole genome shotgun (WGS) entry which is preliminary data.</text>
</comment>
<accession>A0A1J5RFA0</accession>
<evidence type="ECO:0000313" key="1">
    <source>
        <dbReference type="EMBL" id="OIQ94050.1"/>
    </source>
</evidence>
<proteinExistence type="predicted"/>
<dbReference type="EMBL" id="MLJW01000194">
    <property type="protein sequence ID" value="OIQ94050.1"/>
    <property type="molecule type" value="Genomic_DNA"/>
</dbReference>
<sequence length="173" mass="18582">MRCTGHCACCKWRSSKGLYSLSLAATADEDAVRCHVPSAHLPGRTASTSSEGSAVRSAAHIFCDVSACSLRVIKVCVRCIHCGSMAMVTAGGERNSDRRVLRGREALVVMGAAKVAWASLSCRMEQTRAMGALSRMNISSRWHAGRIAHPSQGRGWFQPDACHTQTDPCPHPS</sequence>